<feature type="domain" description="D-isomer specific 2-hydroxyacid dehydrogenase NAD-binding" evidence="6">
    <location>
        <begin position="113"/>
        <end position="285"/>
    </location>
</feature>
<evidence type="ECO:0000313" key="7">
    <source>
        <dbReference type="EMBL" id="NMN67635.1"/>
    </source>
</evidence>
<dbReference type="InterPro" id="IPR050857">
    <property type="entry name" value="D-2-hydroxyacid_DH"/>
</dbReference>
<protein>
    <submittedName>
        <fullName evidence="7">D-3-phosphoglycerate dehydrogenase</fullName>
    </submittedName>
</protein>
<name>A0ABX1T4K0_PELUQ</name>
<proteinExistence type="inferred from homology"/>
<dbReference type="InterPro" id="IPR006140">
    <property type="entry name" value="D-isomer_DH_NAD-bd"/>
</dbReference>
<reference evidence="7 8" key="1">
    <citation type="submission" date="2019-07" db="EMBL/GenBank/DDBJ databases">
        <title>SAR11 Genome Evolution.</title>
        <authorList>
            <person name="Giovannoni S."/>
        </authorList>
    </citation>
    <scope>NUCLEOTIDE SEQUENCE [LARGE SCALE GENOMIC DNA]</scope>
    <source>
        <strain evidence="7 8">HTCC9565</strain>
    </source>
</reference>
<dbReference type="Pfam" id="PF00389">
    <property type="entry name" value="2-Hacid_dh"/>
    <property type="match status" value="1"/>
</dbReference>
<dbReference type="CDD" id="cd12169">
    <property type="entry name" value="PGDH_like_1"/>
    <property type="match status" value="1"/>
</dbReference>
<dbReference type="PROSITE" id="PS00671">
    <property type="entry name" value="D_2_HYDROXYACID_DH_3"/>
    <property type="match status" value="1"/>
</dbReference>
<evidence type="ECO:0000313" key="8">
    <source>
        <dbReference type="Proteomes" id="UP001166004"/>
    </source>
</evidence>
<gene>
    <name evidence="7" type="ORF">VP91_00007820</name>
</gene>
<dbReference type="InterPro" id="IPR036291">
    <property type="entry name" value="NAD(P)-bd_dom_sf"/>
</dbReference>
<dbReference type="RefSeq" id="WP_169036117.1">
    <property type="nucleotide sequence ID" value="NZ_LANA01000001.1"/>
</dbReference>
<dbReference type="SUPFAM" id="SSF51735">
    <property type="entry name" value="NAD(P)-binding Rossmann-fold domains"/>
    <property type="match status" value="1"/>
</dbReference>
<dbReference type="InterPro" id="IPR006139">
    <property type="entry name" value="D-isomer_2_OHA_DH_cat_dom"/>
</dbReference>
<feature type="domain" description="D-isomer specific 2-hydroxyacid dehydrogenase catalytic" evidence="5">
    <location>
        <begin position="15"/>
        <end position="312"/>
    </location>
</feature>
<dbReference type="Gene3D" id="3.40.50.720">
    <property type="entry name" value="NAD(P)-binding Rossmann-like Domain"/>
    <property type="match status" value="2"/>
</dbReference>
<dbReference type="EMBL" id="LANA01000001">
    <property type="protein sequence ID" value="NMN67635.1"/>
    <property type="molecule type" value="Genomic_DNA"/>
</dbReference>
<dbReference type="Pfam" id="PF02826">
    <property type="entry name" value="2-Hacid_dh_C"/>
    <property type="match status" value="1"/>
</dbReference>
<dbReference type="PANTHER" id="PTHR42789">
    <property type="entry name" value="D-ISOMER SPECIFIC 2-HYDROXYACID DEHYDROGENASE FAMILY PROTEIN (AFU_ORTHOLOGUE AFUA_6G10090)"/>
    <property type="match status" value="1"/>
</dbReference>
<dbReference type="InterPro" id="IPR029753">
    <property type="entry name" value="D-isomer_DH_CS"/>
</dbReference>
<evidence type="ECO:0000256" key="2">
    <source>
        <dbReference type="ARBA" id="ARBA00023002"/>
    </source>
</evidence>
<evidence type="ECO:0000259" key="5">
    <source>
        <dbReference type="Pfam" id="PF00389"/>
    </source>
</evidence>
<evidence type="ECO:0000256" key="4">
    <source>
        <dbReference type="RuleBase" id="RU003719"/>
    </source>
</evidence>
<dbReference type="SUPFAM" id="SSF52283">
    <property type="entry name" value="Formate/glycerate dehydrogenase catalytic domain-like"/>
    <property type="match status" value="1"/>
</dbReference>
<evidence type="ECO:0000259" key="6">
    <source>
        <dbReference type="Pfam" id="PF02826"/>
    </source>
</evidence>
<evidence type="ECO:0000256" key="1">
    <source>
        <dbReference type="ARBA" id="ARBA00005854"/>
    </source>
</evidence>
<sequence>MLKVAILDDYQNVSHEFVDLKRLSGKYEFKIFSEPFEDEAEAIEQLAEFEALLIMRERTPITKNLIDNLNDLKYIITSGSRNKAIDLAAAKKRRVVVCGTEIDFAGTTELTWGLILGLARNFKEEIDNMYQGYWQSTIGFELKGKILGLVGLGRVGSQVAKIGKAFGMEVMAWSENLNLDTCKELGVLPSSKEDLFQNSDFLSIHVQGGERYKELIKLKELDSMKKTAFLINTSRGSIINEDDLIIALSTNVIAGAGLDVYEKEPLQEGNKLRFLPNALLMPHIGYVTAENYSVFYIQMIEGLEACVAGKPLRVLE</sequence>
<evidence type="ECO:0000256" key="3">
    <source>
        <dbReference type="ARBA" id="ARBA00023027"/>
    </source>
</evidence>
<dbReference type="PANTHER" id="PTHR42789:SF1">
    <property type="entry name" value="D-ISOMER SPECIFIC 2-HYDROXYACID DEHYDROGENASE FAMILY PROTEIN (AFU_ORTHOLOGUE AFUA_6G10090)"/>
    <property type="match status" value="1"/>
</dbReference>
<comment type="similarity">
    <text evidence="1 4">Belongs to the D-isomer specific 2-hydroxyacid dehydrogenase family.</text>
</comment>
<accession>A0ABX1T4K0</accession>
<keyword evidence="8" id="KW-1185">Reference proteome</keyword>
<keyword evidence="2 4" id="KW-0560">Oxidoreductase</keyword>
<organism evidence="7 8">
    <name type="scientific">Pelagibacter ubique</name>
    <dbReference type="NCBI Taxonomy" id="198252"/>
    <lineage>
        <taxon>Bacteria</taxon>
        <taxon>Pseudomonadati</taxon>
        <taxon>Pseudomonadota</taxon>
        <taxon>Alphaproteobacteria</taxon>
        <taxon>Candidatus Pelagibacterales</taxon>
        <taxon>Candidatus Pelagibacteraceae</taxon>
        <taxon>Candidatus Pelagibacter</taxon>
    </lineage>
</organism>
<keyword evidence="3" id="KW-0520">NAD</keyword>
<comment type="caution">
    <text evidence="7">The sequence shown here is derived from an EMBL/GenBank/DDBJ whole genome shotgun (WGS) entry which is preliminary data.</text>
</comment>
<dbReference type="Proteomes" id="UP001166004">
    <property type="component" value="Unassembled WGS sequence"/>
</dbReference>